<evidence type="ECO:0000256" key="9">
    <source>
        <dbReference type="ARBA" id="ARBA00023136"/>
    </source>
</evidence>
<dbReference type="GO" id="GO:0005198">
    <property type="term" value="F:structural molecule activity"/>
    <property type="evidence" value="ECO:0007669"/>
    <property type="project" value="InterPro"/>
</dbReference>
<keyword evidence="6 10" id="KW-0812">Transmembrane</keyword>
<evidence type="ECO:0000256" key="4">
    <source>
        <dbReference type="ARBA" id="ARBA00022427"/>
    </source>
</evidence>
<feature type="transmembrane region" description="Helical" evidence="10">
    <location>
        <begin position="121"/>
        <end position="146"/>
    </location>
</feature>
<evidence type="ECO:0000256" key="2">
    <source>
        <dbReference type="ARBA" id="ARBA00004651"/>
    </source>
</evidence>
<evidence type="ECO:0000256" key="6">
    <source>
        <dbReference type="ARBA" id="ARBA00022692"/>
    </source>
</evidence>
<dbReference type="GO" id="GO:0005923">
    <property type="term" value="C:bicellular tight junction"/>
    <property type="evidence" value="ECO:0007669"/>
    <property type="project" value="UniProtKB-SubCell"/>
</dbReference>
<dbReference type="PRINTS" id="PR01077">
    <property type="entry name" value="CLAUDIN"/>
</dbReference>
<keyword evidence="9 10" id="KW-0472">Membrane</keyword>
<keyword evidence="5" id="KW-1003">Cell membrane</keyword>
<keyword evidence="4" id="KW-0796">Tight junction</keyword>
<dbReference type="InterPro" id="IPR006187">
    <property type="entry name" value="Claudin"/>
</dbReference>
<proteinExistence type="inferred from homology"/>
<feature type="transmembrane region" description="Helical" evidence="10">
    <location>
        <begin position="166"/>
        <end position="184"/>
    </location>
</feature>
<evidence type="ECO:0000256" key="10">
    <source>
        <dbReference type="SAM" id="Phobius"/>
    </source>
</evidence>
<dbReference type="GO" id="GO:0005886">
    <property type="term" value="C:plasma membrane"/>
    <property type="evidence" value="ECO:0007669"/>
    <property type="project" value="UniProtKB-SubCell"/>
</dbReference>
<dbReference type="PANTHER" id="PTHR12002">
    <property type="entry name" value="CLAUDIN"/>
    <property type="match status" value="1"/>
</dbReference>
<dbReference type="FunFam" id="1.20.140.150:FF:000001">
    <property type="entry name" value="Claudin"/>
    <property type="match status" value="1"/>
</dbReference>
<accession>A0A3Q3DB83</accession>
<dbReference type="AlphaFoldDB" id="A0A3Q3DB83"/>
<dbReference type="STRING" id="109280.ENSHCOP00000007614"/>
<dbReference type="Proteomes" id="UP000264820">
    <property type="component" value="Unplaced"/>
</dbReference>
<evidence type="ECO:0000256" key="1">
    <source>
        <dbReference type="ARBA" id="ARBA00004435"/>
    </source>
</evidence>
<protein>
    <submittedName>
        <fullName evidence="11">Claudin 30</fullName>
    </submittedName>
</protein>
<keyword evidence="7" id="KW-0965">Cell junction</keyword>
<keyword evidence="12" id="KW-1185">Reference proteome</keyword>
<organism evidence="11 12">
    <name type="scientific">Hippocampus comes</name>
    <name type="common">Tiger tail seahorse</name>
    <dbReference type="NCBI Taxonomy" id="109280"/>
    <lineage>
        <taxon>Eukaryota</taxon>
        <taxon>Metazoa</taxon>
        <taxon>Chordata</taxon>
        <taxon>Craniata</taxon>
        <taxon>Vertebrata</taxon>
        <taxon>Euteleostomi</taxon>
        <taxon>Actinopterygii</taxon>
        <taxon>Neopterygii</taxon>
        <taxon>Teleostei</taxon>
        <taxon>Neoteleostei</taxon>
        <taxon>Acanthomorphata</taxon>
        <taxon>Syngnathiaria</taxon>
        <taxon>Syngnathiformes</taxon>
        <taxon>Syngnathoidei</taxon>
        <taxon>Syngnathidae</taxon>
        <taxon>Hippocampus</taxon>
    </lineage>
</organism>
<dbReference type="InterPro" id="IPR004031">
    <property type="entry name" value="PMP22/EMP/MP20/Claudin"/>
</dbReference>
<dbReference type="Pfam" id="PF00822">
    <property type="entry name" value="PMP22_Claudin"/>
    <property type="match status" value="1"/>
</dbReference>
<comment type="subcellular location">
    <subcellularLocation>
        <location evidence="1">Cell junction</location>
        <location evidence="1">Tight junction</location>
    </subcellularLocation>
    <subcellularLocation>
        <location evidence="2">Cell membrane</location>
        <topology evidence="2">Multi-pass membrane protein</topology>
    </subcellularLocation>
</comment>
<name>A0A3Q3DB83_HIPCM</name>
<keyword evidence="8 10" id="KW-1133">Transmembrane helix</keyword>
<evidence type="ECO:0000256" key="8">
    <source>
        <dbReference type="ARBA" id="ARBA00022989"/>
    </source>
</evidence>
<comment type="similarity">
    <text evidence="3">Belongs to the claudin family.</text>
</comment>
<evidence type="ECO:0000256" key="5">
    <source>
        <dbReference type="ARBA" id="ARBA00022475"/>
    </source>
</evidence>
<feature type="transmembrane region" description="Helical" evidence="10">
    <location>
        <begin position="79"/>
        <end position="100"/>
    </location>
</feature>
<reference evidence="11" key="1">
    <citation type="submission" date="2025-08" db="UniProtKB">
        <authorList>
            <consortium name="Ensembl"/>
        </authorList>
    </citation>
    <scope>IDENTIFICATION</scope>
</reference>
<reference evidence="11" key="2">
    <citation type="submission" date="2025-09" db="UniProtKB">
        <authorList>
            <consortium name="Ensembl"/>
        </authorList>
    </citation>
    <scope>IDENTIFICATION</scope>
</reference>
<evidence type="ECO:0000256" key="7">
    <source>
        <dbReference type="ARBA" id="ARBA00022949"/>
    </source>
</evidence>
<dbReference type="OMA" id="KMEIGAC"/>
<feature type="transmembrane region" description="Helical" evidence="10">
    <location>
        <begin position="12"/>
        <end position="30"/>
    </location>
</feature>
<dbReference type="Ensembl" id="ENSHCOT00000001692.1">
    <property type="protein sequence ID" value="ENSHCOP00000007614.1"/>
    <property type="gene ID" value="ENSHCOG00000009691.1"/>
</dbReference>
<evidence type="ECO:0000256" key="3">
    <source>
        <dbReference type="ARBA" id="ARBA00008295"/>
    </source>
</evidence>
<evidence type="ECO:0000313" key="11">
    <source>
        <dbReference type="Ensembl" id="ENSHCOP00000007614.1"/>
    </source>
</evidence>
<dbReference type="GeneTree" id="ENSGT00940000164025"/>
<evidence type="ECO:0000313" key="12">
    <source>
        <dbReference type="Proteomes" id="UP000264820"/>
    </source>
</evidence>
<sequence>MASTGTQLLGSGLCLLGWAGVIICCLLPMWRVTAFVGSTIVTSQTIWEGIWMSCVVQSTGQIQCKPYESTLALSADLQAARALTVLAAATGAAGLLLAFVGGKCTRFLEREGPGPKGRVAAAAGALLVLAGALCLIPTAWAAGAVVRKFYAASVDAQRRELGACLYVGWGASVLLVLGGGLFIGGARPLEGKKKGPLEKKSPLANQRDKGYAVSTQLKCISRALSNSHRSIRSAVHGATNIYNKQSSNKSVTKMVESTKQEH</sequence>
<dbReference type="Gene3D" id="1.20.140.150">
    <property type="match status" value="1"/>
</dbReference>